<evidence type="ECO:0000313" key="3">
    <source>
        <dbReference type="Proteomes" id="UP001059596"/>
    </source>
</evidence>
<name>A0A9Q0BPX8_9MUSC</name>
<gene>
    <name evidence="2" type="ORF">M5D96_006337</name>
</gene>
<feature type="compositionally biased region" description="Basic and acidic residues" evidence="1">
    <location>
        <begin position="26"/>
        <end position="46"/>
    </location>
</feature>
<comment type="caution">
    <text evidence="2">The sequence shown here is derived from an EMBL/GenBank/DDBJ whole genome shotgun (WGS) entry which is preliminary data.</text>
</comment>
<protein>
    <submittedName>
        <fullName evidence="2">Uncharacterized protein</fullName>
    </submittedName>
</protein>
<evidence type="ECO:0000313" key="2">
    <source>
        <dbReference type="EMBL" id="KAI8040397.1"/>
    </source>
</evidence>
<reference evidence="2" key="1">
    <citation type="journal article" date="2023" name="Genome Biol. Evol.">
        <title>Long-read-based Genome Assembly of Drosophila gunungcola Reveals Fewer Chemosensory Genes in Flower-breeding Species.</title>
        <authorList>
            <person name="Negi A."/>
            <person name="Liao B.Y."/>
            <person name="Yeh S.D."/>
        </authorList>
    </citation>
    <scope>NUCLEOTIDE SEQUENCE</scope>
    <source>
        <strain evidence="2">Sukarami</strain>
    </source>
</reference>
<proteinExistence type="predicted"/>
<dbReference type="AlphaFoldDB" id="A0A9Q0BPX8"/>
<feature type="compositionally biased region" description="Polar residues" evidence="1">
    <location>
        <begin position="58"/>
        <end position="67"/>
    </location>
</feature>
<organism evidence="2 3">
    <name type="scientific">Drosophila gunungcola</name>
    <name type="common">fruit fly</name>
    <dbReference type="NCBI Taxonomy" id="103775"/>
    <lineage>
        <taxon>Eukaryota</taxon>
        <taxon>Metazoa</taxon>
        <taxon>Ecdysozoa</taxon>
        <taxon>Arthropoda</taxon>
        <taxon>Hexapoda</taxon>
        <taxon>Insecta</taxon>
        <taxon>Pterygota</taxon>
        <taxon>Neoptera</taxon>
        <taxon>Endopterygota</taxon>
        <taxon>Diptera</taxon>
        <taxon>Brachycera</taxon>
        <taxon>Muscomorpha</taxon>
        <taxon>Ephydroidea</taxon>
        <taxon>Drosophilidae</taxon>
        <taxon>Drosophila</taxon>
        <taxon>Sophophora</taxon>
    </lineage>
</organism>
<dbReference type="Proteomes" id="UP001059596">
    <property type="component" value="Unassembled WGS sequence"/>
</dbReference>
<feature type="region of interest" description="Disordered" evidence="1">
    <location>
        <begin position="1"/>
        <end position="73"/>
    </location>
</feature>
<accession>A0A9Q0BPX8</accession>
<sequence>RLSSSVTNAFSSFCAPQKRKATTEPQAHRDCLRQPAKSEAKTESNRNPKRKSNSSPNQSYLNSQARSPRSPANILSTVQARHFVFSRKFLKGIPQNSALNIYINISISRAYT</sequence>
<feature type="compositionally biased region" description="Polar residues" evidence="1">
    <location>
        <begin position="1"/>
        <end position="11"/>
    </location>
</feature>
<feature type="non-terminal residue" evidence="2">
    <location>
        <position position="1"/>
    </location>
</feature>
<dbReference type="EMBL" id="JAMKOV010000004">
    <property type="protein sequence ID" value="KAI8040397.1"/>
    <property type="molecule type" value="Genomic_DNA"/>
</dbReference>
<keyword evidence="3" id="KW-1185">Reference proteome</keyword>
<evidence type="ECO:0000256" key="1">
    <source>
        <dbReference type="SAM" id="MobiDB-lite"/>
    </source>
</evidence>